<feature type="transmembrane region" description="Helical" evidence="2">
    <location>
        <begin position="269"/>
        <end position="290"/>
    </location>
</feature>
<protein>
    <recommendedName>
        <fullName evidence="5">NnrS family protein</fullName>
    </recommendedName>
</protein>
<name>A0A7G9S7E9_9MICO</name>
<evidence type="ECO:0000256" key="1">
    <source>
        <dbReference type="SAM" id="MobiDB-lite"/>
    </source>
</evidence>
<feature type="transmembrane region" description="Helical" evidence="2">
    <location>
        <begin position="158"/>
        <end position="177"/>
    </location>
</feature>
<feature type="transmembrane region" description="Helical" evidence="2">
    <location>
        <begin position="183"/>
        <end position="202"/>
    </location>
</feature>
<dbReference type="EMBL" id="CP060716">
    <property type="protein sequence ID" value="QNN63774.1"/>
    <property type="molecule type" value="Genomic_DNA"/>
</dbReference>
<feature type="transmembrane region" description="Helical" evidence="2">
    <location>
        <begin position="336"/>
        <end position="354"/>
    </location>
</feature>
<feature type="transmembrane region" description="Helical" evidence="2">
    <location>
        <begin position="238"/>
        <end position="257"/>
    </location>
</feature>
<evidence type="ECO:0008006" key="5">
    <source>
        <dbReference type="Google" id="ProtNLM"/>
    </source>
</evidence>
<feature type="compositionally biased region" description="Low complexity" evidence="1">
    <location>
        <begin position="8"/>
        <end position="19"/>
    </location>
</feature>
<evidence type="ECO:0000256" key="2">
    <source>
        <dbReference type="SAM" id="Phobius"/>
    </source>
</evidence>
<feature type="region of interest" description="Disordered" evidence="1">
    <location>
        <begin position="1"/>
        <end position="37"/>
    </location>
</feature>
<dbReference type="KEGG" id="ldn:H9L06_05720"/>
<gene>
    <name evidence="3" type="ORF">H9L06_05720</name>
</gene>
<dbReference type="RefSeq" id="WP_187556231.1">
    <property type="nucleotide sequence ID" value="NZ_CP060716.1"/>
</dbReference>
<evidence type="ECO:0000313" key="4">
    <source>
        <dbReference type="Proteomes" id="UP000515934"/>
    </source>
</evidence>
<feature type="transmembrane region" description="Helical" evidence="2">
    <location>
        <begin position="44"/>
        <end position="67"/>
    </location>
</feature>
<keyword evidence="4" id="KW-1185">Reference proteome</keyword>
<feature type="transmembrane region" description="Helical" evidence="2">
    <location>
        <begin position="302"/>
        <end position="329"/>
    </location>
</feature>
<feature type="transmembrane region" description="Helical" evidence="2">
    <location>
        <begin position="104"/>
        <end position="122"/>
    </location>
</feature>
<feature type="transmembrane region" description="Helical" evidence="2">
    <location>
        <begin position="366"/>
        <end position="388"/>
    </location>
</feature>
<evidence type="ECO:0000313" key="3">
    <source>
        <dbReference type="EMBL" id="QNN63774.1"/>
    </source>
</evidence>
<dbReference type="AlphaFoldDB" id="A0A7G9S7E9"/>
<feature type="transmembrane region" description="Helical" evidence="2">
    <location>
        <begin position="214"/>
        <end position="232"/>
    </location>
</feature>
<accession>A0A7G9S7E9</accession>
<feature type="transmembrane region" description="Helical" evidence="2">
    <location>
        <begin position="79"/>
        <end position="95"/>
    </location>
</feature>
<keyword evidence="2" id="KW-0472">Membrane</keyword>
<feature type="transmembrane region" description="Helical" evidence="2">
    <location>
        <begin position="128"/>
        <end position="146"/>
    </location>
</feature>
<keyword evidence="2" id="KW-1133">Transmembrane helix</keyword>
<sequence>MSRSTERAAQAPGTSSTPAAPAPSSPGPTRDSGAPKRKLPSKRLLWMLPAGLALLGGLDAGLLLMGLPAPITTRRLPEVHGALLILGFVATLVSLERATALGRWYGFIAPAILGLGAILLVTDPVPLVAAKCVVAAGLAAFTALYIPLWRRQYDASTLTQLLGTGLALAGAILWIGDAPFSRIVPWLIGFLVLTIAAERVELGRITMGPNAGSRLLLHAWALTAALMIGIVFEDAGAIALGVVLLSLVAWLAKHDIARRTIRTTGVTRYMAACILAGYVWLAVAGALLLFGFPNEQPFYDSIAHAVFLGYTFSMIMAHATTILPAVLAINLPYRGLFWVPAMLLQVALIVRLGIGNAFGVREAWHLGGYLGVAALLLFVLTAVGSAVVGKPRKGNRA</sequence>
<organism evidence="3 4">
    <name type="scientific">Leucobacter denitrificans</name>
    <dbReference type="NCBI Taxonomy" id="683042"/>
    <lineage>
        <taxon>Bacteria</taxon>
        <taxon>Bacillati</taxon>
        <taxon>Actinomycetota</taxon>
        <taxon>Actinomycetes</taxon>
        <taxon>Micrococcales</taxon>
        <taxon>Microbacteriaceae</taxon>
        <taxon>Leucobacter</taxon>
    </lineage>
</organism>
<dbReference type="Proteomes" id="UP000515934">
    <property type="component" value="Chromosome"/>
</dbReference>
<reference evidence="3 4" key="1">
    <citation type="submission" date="2020-08" db="EMBL/GenBank/DDBJ databases">
        <title>Genome sequence of Leucobacter denitrificans KACC 14055T.</title>
        <authorList>
            <person name="Hyun D.-W."/>
            <person name="Bae J.-W."/>
        </authorList>
    </citation>
    <scope>NUCLEOTIDE SEQUENCE [LARGE SCALE GENOMIC DNA]</scope>
    <source>
        <strain evidence="3 4">KACC 14055</strain>
    </source>
</reference>
<proteinExistence type="predicted"/>
<keyword evidence="2" id="KW-0812">Transmembrane</keyword>